<feature type="domain" description="Major facilitator superfamily (MFS) profile" evidence="8">
    <location>
        <begin position="12"/>
        <end position="442"/>
    </location>
</feature>
<evidence type="ECO:0000259" key="8">
    <source>
        <dbReference type="PROSITE" id="PS50850"/>
    </source>
</evidence>
<dbReference type="InterPro" id="IPR036259">
    <property type="entry name" value="MFS_trans_sf"/>
</dbReference>
<feature type="transmembrane region" description="Helical" evidence="7">
    <location>
        <begin position="286"/>
        <end position="308"/>
    </location>
</feature>
<comment type="subcellular location">
    <subcellularLocation>
        <location evidence="1">Membrane</location>
        <topology evidence="1">Multi-pass membrane protein</topology>
    </subcellularLocation>
</comment>
<keyword evidence="3 7" id="KW-0812">Transmembrane</keyword>
<reference evidence="10" key="1">
    <citation type="submission" date="2021-02" db="EMBL/GenBank/DDBJ databases">
        <authorList>
            <person name="Nowell W R."/>
        </authorList>
    </citation>
    <scope>NUCLEOTIDE SEQUENCE</scope>
</reference>
<dbReference type="SUPFAM" id="SSF103473">
    <property type="entry name" value="MFS general substrate transporter"/>
    <property type="match status" value="1"/>
</dbReference>
<sequence length="495" mass="54389">MALSNIYNQIPKRYLLSLLGFFGLLNAYVLRSNLPITIVAMTTPTLEKSSINTTTILPAAYNWSTITQGHILSSFYYGYVVAQIPAGFLATRFGGRILFGGSIGLLAFLSLFTPLCAQSGSGTLIFLRVLEGISSSCIYPSLNDIWSVWTPKKDRSKLTMFTLSGAYTGTFVAMLFGGVIAANWSWAWVFYIPGISALVWVVVCFYLTANSPSTHPTISYEEAKYINDNMDQAISRKQAIPWKDILTSLPVWATIVAHFGTDWVVFTLSTELPTFLVKSLGFRVDAAGVLAALPWLTTTISVSGTGFISDKLTEKYSTLCIRKLVMALSFTIIVSSFLLITLLDASYRALILMCVIIVMTASGPAWASAGVNQLDIAGRYAAILMGISISIGSTPGFLAPMITGYIVENPHLKREWNDVFIISILIFALTIGFYMIFAAGELQIWALNSADEYQHILDSSISSRNISERNSLIEKNIYDLTDRLKAEIHAENNAE</sequence>
<feature type="transmembrane region" description="Helical" evidence="7">
    <location>
        <begin position="381"/>
        <end position="407"/>
    </location>
</feature>
<evidence type="ECO:0000256" key="3">
    <source>
        <dbReference type="ARBA" id="ARBA00022692"/>
    </source>
</evidence>
<dbReference type="GO" id="GO:0006820">
    <property type="term" value="P:monoatomic anion transport"/>
    <property type="evidence" value="ECO:0007669"/>
    <property type="project" value="TreeGrafter"/>
</dbReference>
<evidence type="ECO:0000256" key="7">
    <source>
        <dbReference type="SAM" id="Phobius"/>
    </source>
</evidence>
<evidence type="ECO:0000256" key="6">
    <source>
        <dbReference type="ARBA" id="ARBA00023136"/>
    </source>
</evidence>
<gene>
    <name evidence="10" type="ORF">OVN521_LOCUS27510</name>
    <name evidence="9" type="ORF">WKI299_LOCUS8423</name>
</gene>
<dbReference type="PROSITE" id="PS50850">
    <property type="entry name" value="MFS"/>
    <property type="match status" value="1"/>
</dbReference>
<evidence type="ECO:0000256" key="2">
    <source>
        <dbReference type="ARBA" id="ARBA00022448"/>
    </source>
</evidence>
<dbReference type="Proteomes" id="UP000663866">
    <property type="component" value="Unassembled WGS sequence"/>
</dbReference>
<feature type="transmembrane region" description="Helical" evidence="7">
    <location>
        <begin position="320"/>
        <end position="343"/>
    </location>
</feature>
<dbReference type="PANTHER" id="PTHR11662:SF399">
    <property type="entry name" value="FI19708P1-RELATED"/>
    <property type="match status" value="1"/>
</dbReference>
<dbReference type="EMBL" id="CAJOBG010007632">
    <property type="protein sequence ID" value="CAF4222330.1"/>
    <property type="molecule type" value="Genomic_DNA"/>
</dbReference>
<keyword evidence="6 7" id="KW-0472">Membrane</keyword>
<dbReference type="Pfam" id="PF07690">
    <property type="entry name" value="MFS_1"/>
    <property type="match status" value="1"/>
</dbReference>
<accession>A0A820CZG2</accession>
<feature type="transmembrane region" description="Helical" evidence="7">
    <location>
        <begin position="161"/>
        <end position="182"/>
    </location>
</feature>
<feature type="transmembrane region" description="Helical" evidence="7">
    <location>
        <begin position="349"/>
        <end position="369"/>
    </location>
</feature>
<keyword evidence="11" id="KW-1185">Reference proteome</keyword>
<dbReference type="Gene3D" id="1.20.1250.20">
    <property type="entry name" value="MFS general substrate transporter like domains"/>
    <property type="match status" value="2"/>
</dbReference>
<dbReference type="EMBL" id="CAJNRF010002708">
    <property type="protein sequence ID" value="CAF2041590.1"/>
    <property type="molecule type" value="Genomic_DNA"/>
</dbReference>
<dbReference type="AlphaFoldDB" id="A0A820CZG2"/>
<evidence type="ECO:0000313" key="10">
    <source>
        <dbReference type="EMBL" id="CAF4222330.1"/>
    </source>
</evidence>
<keyword evidence="4" id="KW-0769">Symport</keyword>
<name>A0A820CZG2_9BILA</name>
<protein>
    <recommendedName>
        <fullName evidence="8">Major facilitator superfamily (MFS) profile domain-containing protein</fullName>
    </recommendedName>
</protein>
<dbReference type="InterPro" id="IPR020846">
    <property type="entry name" value="MFS_dom"/>
</dbReference>
<dbReference type="PANTHER" id="PTHR11662">
    <property type="entry name" value="SOLUTE CARRIER FAMILY 17"/>
    <property type="match status" value="1"/>
</dbReference>
<evidence type="ECO:0000313" key="9">
    <source>
        <dbReference type="EMBL" id="CAF2041590.1"/>
    </source>
</evidence>
<organism evidence="10 11">
    <name type="scientific">Rotaria magnacalcarata</name>
    <dbReference type="NCBI Taxonomy" id="392030"/>
    <lineage>
        <taxon>Eukaryota</taxon>
        <taxon>Metazoa</taxon>
        <taxon>Spiralia</taxon>
        <taxon>Gnathifera</taxon>
        <taxon>Rotifera</taxon>
        <taxon>Eurotatoria</taxon>
        <taxon>Bdelloidea</taxon>
        <taxon>Philodinida</taxon>
        <taxon>Philodinidae</taxon>
        <taxon>Rotaria</taxon>
    </lineage>
</organism>
<evidence type="ECO:0000256" key="5">
    <source>
        <dbReference type="ARBA" id="ARBA00022989"/>
    </source>
</evidence>
<evidence type="ECO:0000256" key="4">
    <source>
        <dbReference type="ARBA" id="ARBA00022847"/>
    </source>
</evidence>
<dbReference type="GO" id="GO:0015293">
    <property type="term" value="F:symporter activity"/>
    <property type="evidence" value="ECO:0007669"/>
    <property type="project" value="UniProtKB-KW"/>
</dbReference>
<dbReference type="GO" id="GO:0016020">
    <property type="term" value="C:membrane"/>
    <property type="evidence" value="ECO:0007669"/>
    <property type="project" value="UniProtKB-SubCell"/>
</dbReference>
<dbReference type="FunFam" id="1.20.1250.20:FF:000003">
    <property type="entry name" value="Solute carrier family 17 member 3"/>
    <property type="match status" value="1"/>
</dbReference>
<dbReference type="FunFam" id="1.20.1250.20:FF:000423">
    <property type="entry name" value="Putative inorganic phosphate cotransporter-like Protein"/>
    <property type="match status" value="1"/>
</dbReference>
<feature type="transmembrane region" description="Helical" evidence="7">
    <location>
        <begin position="188"/>
        <end position="209"/>
    </location>
</feature>
<proteinExistence type="predicted"/>
<dbReference type="Proteomes" id="UP000663856">
    <property type="component" value="Unassembled WGS sequence"/>
</dbReference>
<feature type="transmembrane region" description="Helical" evidence="7">
    <location>
        <begin position="419"/>
        <end position="439"/>
    </location>
</feature>
<evidence type="ECO:0000313" key="11">
    <source>
        <dbReference type="Proteomes" id="UP000663866"/>
    </source>
</evidence>
<keyword evidence="2" id="KW-0813">Transport</keyword>
<evidence type="ECO:0000256" key="1">
    <source>
        <dbReference type="ARBA" id="ARBA00004141"/>
    </source>
</evidence>
<dbReference type="InterPro" id="IPR011701">
    <property type="entry name" value="MFS"/>
</dbReference>
<keyword evidence="5 7" id="KW-1133">Transmembrane helix</keyword>
<dbReference type="InterPro" id="IPR050382">
    <property type="entry name" value="MFS_Na/Anion_cotransporter"/>
</dbReference>
<comment type="caution">
    <text evidence="10">The sequence shown here is derived from an EMBL/GenBank/DDBJ whole genome shotgun (WGS) entry which is preliminary data.</text>
</comment>
<feature type="transmembrane region" description="Helical" evidence="7">
    <location>
        <begin position="97"/>
        <end position="117"/>
    </location>
</feature>